<comment type="caution">
    <text evidence="1">The sequence shown here is derived from an EMBL/GenBank/DDBJ whole genome shotgun (WGS) entry which is preliminary data.</text>
</comment>
<name>A0A9D4T6I4_RHISA</name>
<protein>
    <submittedName>
        <fullName evidence="1">Uncharacterized protein</fullName>
    </submittedName>
</protein>
<evidence type="ECO:0000313" key="2">
    <source>
        <dbReference type="Proteomes" id="UP000821837"/>
    </source>
</evidence>
<dbReference type="EMBL" id="JABSTV010001247">
    <property type="protein sequence ID" value="KAH7973290.1"/>
    <property type="molecule type" value="Genomic_DNA"/>
</dbReference>
<reference evidence="1" key="2">
    <citation type="submission" date="2021-09" db="EMBL/GenBank/DDBJ databases">
        <authorList>
            <person name="Jia N."/>
            <person name="Wang J."/>
            <person name="Shi W."/>
            <person name="Du L."/>
            <person name="Sun Y."/>
            <person name="Zhan W."/>
            <person name="Jiang J."/>
            <person name="Wang Q."/>
            <person name="Zhang B."/>
            <person name="Ji P."/>
            <person name="Sakyi L.B."/>
            <person name="Cui X."/>
            <person name="Yuan T."/>
            <person name="Jiang B."/>
            <person name="Yang W."/>
            <person name="Lam T.T.-Y."/>
            <person name="Chang Q."/>
            <person name="Ding S."/>
            <person name="Wang X."/>
            <person name="Zhu J."/>
            <person name="Ruan X."/>
            <person name="Zhao L."/>
            <person name="Wei J."/>
            <person name="Que T."/>
            <person name="Du C."/>
            <person name="Cheng J."/>
            <person name="Dai P."/>
            <person name="Han X."/>
            <person name="Huang E."/>
            <person name="Gao Y."/>
            <person name="Liu J."/>
            <person name="Shao H."/>
            <person name="Ye R."/>
            <person name="Li L."/>
            <person name="Wei W."/>
            <person name="Wang X."/>
            <person name="Wang C."/>
            <person name="Huo Q."/>
            <person name="Li W."/>
            <person name="Guo W."/>
            <person name="Chen H."/>
            <person name="Chen S."/>
            <person name="Zhou L."/>
            <person name="Zhou L."/>
            <person name="Ni X."/>
            <person name="Tian J."/>
            <person name="Zhou Y."/>
            <person name="Sheng Y."/>
            <person name="Liu T."/>
            <person name="Pan Y."/>
            <person name="Xia L."/>
            <person name="Li J."/>
            <person name="Zhao F."/>
            <person name="Cao W."/>
        </authorList>
    </citation>
    <scope>NUCLEOTIDE SEQUENCE</scope>
    <source>
        <strain evidence="1">Rsan-2018</strain>
        <tissue evidence="1">Larvae</tissue>
    </source>
</reference>
<organism evidence="1 2">
    <name type="scientific">Rhipicephalus sanguineus</name>
    <name type="common">Brown dog tick</name>
    <name type="synonym">Ixodes sanguineus</name>
    <dbReference type="NCBI Taxonomy" id="34632"/>
    <lineage>
        <taxon>Eukaryota</taxon>
        <taxon>Metazoa</taxon>
        <taxon>Ecdysozoa</taxon>
        <taxon>Arthropoda</taxon>
        <taxon>Chelicerata</taxon>
        <taxon>Arachnida</taxon>
        <taxon>Acari</taxon>
        <taxon>Parasitiformes</taxon>
        <taxon>Ixodida</taxon>
        <taxon>Ixodoidea</taxon>
        <taxon>Ixodidae</taxon>
        <taxon>Rhipicephalinae</taxon>
        <taxon>Rhipicephalus</taxon>
        <taxon>Rhipicephalus</taxon>
    </lineage>
</organism>
<dbReference type="Proteomes" id="UP000821837">
    <property type="component" value="Chromosome 11"/>
</dbReference>
<evidence type="ECO:0000313" key="1">
    <source>
        <dbReference type="EMBL" id="KAH7973290.1"/>
    </source>
</evidence>
<proteinExistence type="predicted"/>
<keyword evidence="2" id="KW-1185">Reference proteome</keyword>
<gene>
    <name evidence="1" type="ORF">HPB52_023355</name>
</gene>
<accession>A0A9D4T6I4</accession>
<reference evidence="1" key="1">
    <citation type="journal article" date="2020" name="Cell">
        <title>Large-Scale Comparative Analyses of Tick Genomes Elucidate Their Genetic Diversity and Vector Capacities.</title>
        <authorList>
            <consortium name="Tick Genome and Microbiome Consortium (TIGMIC)"/>
            <person name="Jia N."/>
            <person name="Wang J."/>
            <person name="Shi W."/>
            <person name="Du L."/>
            <person name="Sun Y."/>
            <person name="Zhan W."/>
            <person name="Jiang J.F."/>
            <person name="Wang Q."/>
            <person name="Zhang B."/>
            <person name="Ji P."/>
            <person name="Bell-Sakyi L."/>
            <person name="Cui X.M."/>
            <person name="Yuan T.T."/>
            <person name="Jiang B.G."/>
            <person name="Yang W.F."/>
            <person name="Lam T.T."/>
            <person name="Chang Q.C."/>
            <person name="Ding S.J."/>
            <person name="Wang X.J."/>
            <person name="Zhu J.G."/>
            <person name="Ruan X.D."/>
            <person name="Zhao L."/>
            <person name="Wei J.T."/>
            <person name="Ye R.Z."/>
            <person name="Que T.C."/>
            <person name="Du C.H."/>
            <person name="Zhou Y.H."/>
            <person name="Cheng J.X."/>
            <person name="Dai P.F."/>
            <person name="Guo W.B."/>
            <person name="Han X.H."/>
            <person name="Huang E.J."/>
            <person name="Li L.F."/>
            <person name="Wei W."/>
            <person name="Gao Y.C."/>
            <person name="Liu J.Z."/>
            <person name="Shao H.Z."/>
            <person name="Wang X."/>
            <person name="Wang C.C."/>
            <person name="Yang T.C."/>
            <person name="Huo Q.B."/>
            <person name="Li W."/>
            <person name="Chen H.Y."/>
            <person name="Chen S.E."/>
            <person name="Zhou L.G."/>
            <person name="Ni X.B."/>
            <person name="Tian J.H."/>
            <person name="Sheng Y."/>
            <person name="Liu T."/>
            <person name="Pan Y.S."/>
            <person name="Xia L.Y."/>
            <person name="Li J."/>
            <person name="Zhao F."/>
            <person name="Cao W.C."/>
        </authorList>
    </citation>
    <scope>NUCLEOTIDE SEQUENCE</scope>
    <source>
        <strain evidence="1">Rsan-2018</strain>
    </source>
</reference>
<sequence>MPSRPCLANDLGIPGKLRAHRGQRSVMYHVTYAMRCYSRRQRSAPSPGSRGLIACSLLSSGRSLFAVPLRLAKVLGIRSKLRTHGGQRSVLYHVTYECVAIRALNEQTPLLVRAACSLLAS</sequence>
<dbReference type="AlphaFoldDB" id="A0A9D4T6I4"/>